<dbReference type="Proteomes" id="UP001549921">
    <property type="component" value="Unassembled WGS sequence"/>
</dbReference>
<dbReference type="PROSITE" id="PS50850">
    <property type="entry name" value="MFS"/>
    <property type="match status" value="1"/>
</dbReference>
<name>A0ABD0T1H1_LOXSC</name>
<evidence type="ECO:0000256" key="3">
    <source>
        <dbReference type="ARBA" id="ARBA00022692"/>
    </source>
</evidence>
<dbReference type="Gene3D" id="1.20.1250.20">
    <property type="entry name" value="MFS general substrate transporter like domains"/>
    <property type="match status" value="1"/>
</dbReference>
<sequence>MAINGVVLSGRNEKLSHTTLDEAMLLSGFGVYNILHMLMCGLILMGVIMQSLALGYVMPAAQCDLDLTLQQRGWLAAIPFAAIILTSYFWGWLADTQGRRPVMLFSMILSAIFSVFTSFSPNLISFAVLQFISSVFMSGPSAVVYTYLGEFNSLRHRDKMVAFGSSFVGIGTVVLPGISWLILPVEFYHPISFLDIAYRPWRLLVVACALPYAISAIFLMFAPESPKFLNAIGEYEVCLDVVKTIYSVNQRMPKDSFPVKSLIVENHVNKDVDSHGIGAVLRSMRDQTVPLFKRVLLPWTCLTCFVQFGIFATTNGFYVWFPSILNSLANHDGGEASICDILDATRLPADNGTMIECNDTMNTETFERSIYIGLVFSSMYIIVGFLVDFVGKKPILVVILSVTGMCGIGAHLVPNSQVGVVLFAIFQMSGACIGLMTAVAVELFPTKYRAMAVCLSMMMGRVGSMAGSNLIGVFLQSNCGISFYLFGGIIIVNALFCLTLPGKKQDNKPVKDTVVEPAENETHEPV</sequence>
<dbReference type="InterPro" id="IPR020846">
    <property type="entry name" value="MFS_dom"/>
</dbReference>
<dbReference type="SUPFAM" id="SSF103473">
    <property type="entry name" value="MFS general substrate transporter"/>
    <property type="match status" value="1"/>
</dbReference>
<comment type="subcellular location">
    <subcellularLocation>
        <location evidence="1">Membrane</location>
        <topology evidence="1">Multi-pass membrane protein</topology>
    </subcellularLocation>
</comment>
<dbReference type="PANTHER" id="PTHR23511:SF35">
    <property type="entry name" value="MAJOR FACILITATOR SUPERFAMILY (MFS) PROFILE DOMAIN-CONTAINING PROTEIN"/>
    <property type="match status" value="1"/>
</dbReference>
<feature type="transmembrane region" description="Helical" evidence="7">
    <location>
        <begin position="481"/>
        <end position="501"/>
    </location>
</feature>
<keyword evidence="3 7" id="KW-0812">Transmembrane</keyword>
<feature type="transmembrane region" description="Helical" evidence="7">
    <location>
        <begin position="102"/>
        <end position="120"/>
    </location>
</feature>
<evidence type="ECO:0000256" key="7">
    <source>
        <dbReference type="SAM" id="Phobius"/>
    </source>
</evidence>
<organism evidence="9 10">
    <name type="scientific">Loxostege sticticalis</name>
    <name type="common">Beet webworm moth</name>
    <dbReference type="NCBI Taxonomy" id="481309"/>
    <lineage>
        <taxon>Eukaryota</taxon>
        <taxon>Metazoa</taxon>
        <taxon>Ecdysozoa</taxon>
        <taxon>Arthropoda</taxon>
        <taxon>Hexapoda</taxon>
        <taxon>Insecta</taxon>
        <taxon>Pterygota</taxon>
        <taxon>Neoptera</taxon>
        <taxon>Endopterygota</taxon>
        <taxon>Lepidoptera</taxon>
        <taxon>Glossata</taxon>
        <taxon>Ditrysia</taxon>
        <taxon>Pyraloidea</taxon>
        <taxon>Crambidae</taxon>
        <taxon>Pyraustinae</taxon>
        <taxon>Loxostege</taxon>
    </lineage>
</organism>
<evidence type="ECO:0000259" key="8">
    <source>
        <dbReference type="PROSITE" id="PS50850"/>
    </source>
</evidence>
<dbReference type="InterPro" id="IPR011701">
    <property type="entry name" value="MFS"/>
</dbReference>
<dbReference type="AlphaFoldDB" id="A0ABD0T1H1"/>
<keyword evidence="5 7" id="KW-0472">Membrane</keyword>
<feature type="transmembrane region" description="Helical" evidence="7">
    <location>
        <begin position="419"/>
        <end position="441"/>
    </location>
</feature>
<evidence type="ECO:0000313" key="9">
    <source>
        <dbReference type="EMBL" id="KAL0831764.1"/>
    </source>
</evidence>
<evidence type="ECO:0000256" key="1">
    <source>
        <dbReference type="ARBA" id="ARBA00004141"/>
    </source>
</evidence>
<feature type="transmembrane region" description="Helical" evidence="7">
    <location>
        <begin position="34"/>
        <end position="53"/>
    </location>
</feature>
<comment type="caution">
    <text evidence="9">The sequence shown here is derived from an EMBL/GenBank/DDBJ whole genome shotgun (WGS) entry which is preliminary data.</text>
</comment>
<dbReference type="Pfam" id="PF07690">
    <property type="entry name" value="MFS_1"/>
    <property type="match status" value="2"/>
</dbReference>
<keyword evidence="4 7" id="KW-1133">Transmembrane helix</keyword>
<feature type="transmembrane region" description="Helical" evidence="7">
    <location>
        <begin position="295"/>
        <end position="321"/>
    </location>
</feature>
<protein>
    <recommendedName>
        <fullName evidence="8">Major facilitator superfamily (MFS) profile domain-containing protein</fullName>
    </recommendedName>
</protein>
<reference evidence="9 10" key="1">
    <citation type="submission" date="2024-06" db="EMBL/GenBank/DDBJ databases">
        <title>A chromosome-level genome assembly of beet webworm, Loxostege sticticalis.</title>
        <authorList>
            <person name="Zhang Y."/>
        </authorList>
    </citation>
    <scope>NUCLEOTIDE SEQUENCE [LARGE SCALE GENOMIC DNA]</scope>
    <source>
        <strain evidence="9">AQ028</strain>
        <tissue evidence="9">Male pupae</tissue>
    </source>
</reference>
<feature type="transmembrane region" description="Helical" evidence="7">
    <location>
        <begin position="126"/>
        <end position="148"/>
    </location>
</feature>
<proteinExistence type="predicted"/>
<evidence type="ECO:0000256" key="4">
    <source>
        <dbReference type="ARBA" id="ARBA00022989"/>
    </source>
</evidence>
<dbReference type="EMBL" id="JBEDNZ010000011">
    <property type="protein sequence ID" value="KAL0831764.1"/>
    <property type="molecule type" value="Genomic_DNA"/>
</dbReference>
<evidence type="ECO:0000256" key="5">
    <source>
        <dbReference type="ARBA" id="ARBA00023136"/>
    </source>
</evidence>
<feature type="domain" description="Major facilitator superfamily (MFS) profile" evidence="8">
    <location>
        <begin position="34"/>
        <end position="505"/>
    </location>
</feature>
<feature type="transmembrane region" description="Helical" evidence="7">
    <location>
        <begin position="369"/>
        <end position="387"/>
    </location>
</feature>
<evidence type="ECO:0000256" key="6">
    <source>
        <dbReference type="SAM" id="MobiDB-lite"/>
    </source>
</evidence>
<dbReference type="GO" id="GO:0016020">
    <property type="term" value="C:membrane"/>
    <property type="evidence" value="ECO:0007669"/>
    <property type="project" value="UniProtKB-SubCell"/>
</dbReference>
<keyword evidence="2" id="KW-0813">Transport</keyword>
<feature type="transmembrane region" description="Helical" evidence="7">
    <location>
        <begin position="394"/>
        <end position="413"/>
    </location>
</feature>
<dbReference type="CDD" id="cd17316">
    <property type="entry name" value="MFS_SV2_like"/>
    <property type="match status" value="1"/>
</dbReference>
<feature type="transmembrane region" description="Helical" evidence="7">
    <location>
        <begin position="203"/>
        <end position="222"/>
    </location>
</feature>
<gene>
    <name evidence="9" type="ORF">ABMA28_001303</name>
</gene>
<feature type="region of interest" description="Disordered" evidence="6">
    <location>
        <begin position="506"/>
        <end position="526"/>
    </location>
</feature>
<feature type="transmembrane region" description="Helical" evidence="7">
    <location>
        <begin position="453"/>
        <end position="475"/>
    </location>
</feature>
<feature type="transmembrane region" description="Helical" evidence="7">
    <location>
        <begin position="160"/>
        <end position="183"/>
    </location>
</feature>
<dbReference type="PANTHER" id="PTHR23511">
    <property type="entry name" value="SYNAPTIC VESICLE GLYCOPROTEIN 2"/>
    <property type="match status" value="1"/>
</dbReference>
<feature type="transmembrane region" description="Helical" evidence="7">
    <location>
        <begin position="73"/>
        <end position="90"/>
    </location>
</feature>
<accession>A0ABD0T1H1</accession>
<evidence type="ECO:0000313" key="10">
    <source>
        <dbReference type="Proteomes" id="UP001549921"/>
    </source>
</evidence>
<evidence type="ECO:0000256" key="2">
    <source>
        <dbReference type="ARBA" id="ARBA00022448"/>
    </source>
</evidence>
<dbReference type="InterPro" id="IPR036259">
    <property type="entry name" value="MFS_trans_sf"/>
</dbReference>